<name>A0ABD1PN68_9LAMI</name>
<dbReference type="Proteomes" id="UP001604336">
    <property type="component" value="Unassembled WGS sequence"/>
</dbReference>
<protein>
    <submittedName>
        <fullName evidence="1">Retrotrans gag domain-containing protein</fullName>
    </submittedName>
</protein>
<evidence type="ECO:0000313" key="1">
    <source>
        <dbReference type="EMBL" id="KAL2465357.1"/>
    </source>
</evidence>
<reference evidence="2" key="1">
    <citation type="submission" date="2024-07" db="EMBL/GenBank/DDBJ databases">
        <title>Two chromosome-level genome assemblies of Korean endemic species Abeliophyllum distichum and Forsythia ovata (Oleaceae).</title>
        <authorList>
            <person name="Jang H."/>
        </authorList>
    </citation>
    <scope>NUCLEOTIDE SEQUENCE [LARGE SCALE GENOMIC DNA]</scope>
</reference>
<comment type="caution">
    <text evidence="1">The sequence shown here is derived from an EMBL/GenBank/DDBJ whole genome shotgun (WGS) entry which is preliminary data.</text>
</comment>
<accession>A0ABD1PN68</accession>
<proteinExistence type="predicted"/>
<dbReference type="AlphaFoldDB" id="A0ABD1PN68"/>
<gene>
    <name evidence="1" type="ORF">Adt_41208</name>
</gene>
<keyword evidence="2" id="KW-1185">Reference proteome</keyword>
<organism evidence="1 2">
    <name type="scientific">Abeliophyllum distichum</name>
    <dbReference type="NCBI Taxonomy" id="126358"/>
    <lineage>
        <taxon>Eukaryota</taxon>
        <taxon>Viridiplantae</taxon>
        <taxon>Streptophyta</taxon>
        <taxon>Embryophyta</taxon>
        <taxon>Tracheophyta</taxon>
        <taxon>Spermatophyta</taxon>
        <taxon>Magnoliopsida</taxon>
        <taxon>eudicotyledons</taxon>
        <taxon>Gunneridae</taxon>
        <taxon>Pentapetalae</taxon>
        <taxon>asterids</taxon>
        <taxon>lamiids</taxon>
        <taxon>Lamiales</taxon>
        <taxon>Oleaceae</taxon>
        <taxon>Forsythieae</taxon>
        <taxon>Abeliophyllum</taxon>
    </lineage>
</organism>
<evidence type="ECO:0000313" key="2">
    <source>
        <dbReference type="Proteomes" id="UP001604336"/>
    </source>
</evidence>
<dbReference type="EMBL" id="JBFOLK010000013">
    <property type="protein sequence ID" value="KAL2465357.1"/>
    <property type="molecule type" value="Genomic_DNA"/>
</dbReference>
<sequence>MPEAILEENFTDGLIPEIRAEVRLMKPSGLGQIMEMAQRIEDKNLALKGSLLELAHLNPNHQFTHSNISRPQSLLSIFLNSKIRLEPEPSPPENLQIRLSRG</sequence>